<evidence type="ECO:0000259" key="11">
    <source>
        <dbReference type="Pfam" id="PF04290"/>
    </source>
</evidence>
<dbReference type="InterPro" id="IPR055348">
    <property type="entry name" value="DctQ"/>
</dbReference>
<organism evidence="12 13">
    <name type="scientific">Desulfurispira natronophila</name>
    <dbReference type="NCBI Taxonomy" id="682562"/>
    <lineage>
        <taxon>Bacteria</taxon>
        <taxon>Pseudomonadati</taxon>
        <taxon>Chrysiogenota</taxon>
        <taxon>Chrysiogenia</taxon>
        <taxon>Chrysiogenales</taxon>
        <taxon>Chrysiogenaceae</taxon>
        <taxon>Desulfurispira</taxon>
    </lineage>
</organism>
<keyword evidence="5 10" id="KW-0812">Transmembrane</keyword>
<keyword evidence="6 10" id="KW-1133">Transmembrane helix</keyword>
<dbReference type="PANTHER" id="PTHR35011">
    <property type="entry name" value="2,3-DIKETO-L-GULONATE TRAP TRANSPORTER SMALL PERMEASE PROTEIN YIAM"/>
    <property type="match status" value="1"/>
</dbReference>
<comment type="caution">
    <text evidence="12">The sequence shown here is derived from an EMBL/GenBank/DDBJ whole genome shotgun (WGS) entry which is preliminary data.</text>
</comment>
<dbReference type="GO" id="GO:0005886">
    <property type="term" value="C:plasma membrane"/>
    <property type="evidence" value="ECO:0007669"/>
    <property type="project" value="UniProtKB-SubCell"/>
</dbReference>
<evidence type="ECO:0000256" key="5">
    <source>
        <dbReference type="ARBA" id="ARBA00022692"/>
    </source>
</evidence>
<feature type="domain" description="Tripartite ATP-independent periplasmic transporters DctQ component" evidence="11">
    <location>
        <begin position="29"/>
        <end position="157"/>
    </location>
</feature>
<keyword evidence="4" id="KW-0997">Cell inner membrane</keyword>
<dbReference type="GO" id="GO:0022857">
    <property type="term" value="F:transmembrane transporter activity"/>
    <property type="evidence" value="ECO:0007669"/>
    <property type="project" value="TreeGrafter"/>
</dbReference>
<proteinExistence type="inferred from homology"/>
<keyword evidence="7 10" id="KW-0472">Membrane</keyword>
<keyword evidence="2" id="KW-0813">Transport</keyword>
<evidence type="ECO:0000256" key="7">
    <source>
        <dbReference type="ARBA" id="ARBA00023136"/>
    </source>
</evidence>
<evidence type="ECO:0000256" key="6">
    <source>
        <dbReference type="ARBA" id="ARBA00022989"/>
    </source>
</evidence>
<name>A0A7W8DHU4_9BACT</name>
<keyword evidence="3" id="KW-1003">Cell membrane</keyword>
<keyword evidence="13" id="KW-1185">Reference proteome</keyword>
<evidence type="ECO:0000256" key="2">
    <source>
        <dbReference type="ARBA" id="ARBA00022448"/>
    </source>
</evidence>
<comment type="subcellular location">
    <subcellularLocation>
        <location evidence="1">Cell inner membrane</location>
        <topology evidence="1">Multi-pass membrane protein</topology>
    </subcellularLocation>
</comment>
<feature type="transmembrane region" description="Helical" evidence="10">
    <location>
        <begin position="132"/>
        <end position="151"/>
    </location>
</feature>
<dbReference type="Pfam" id="PF04290">
    <property type="entry name" value="DctQ"/>
    <property type="match status" value="1"/>
</dbReference>
<evidence type="ECO:0000313" key="13">
    <source>
        <dbReference type="Proteomes" id="UP000528322"/>
    </source>
</evidence>
<gene>
    <name evidence="12" type="ORF">HNR37_002161</name>
</gene>
<accession>A0A7W8DHU4</accession>
<feature type="transmembrane region" description="Helical" evidence="10">
    <location>
        <begin position="20"/>
        <end position="39"/>
    </location>
</feature>
<evidence type="ECO:0000256" key="10">
    <source>
        <dbReference type="SAM" id="Phobius"/>
    </source>
</evidence>
<comment type="similarity">
    <text evidence="8">Belongs to the TRAP transporter small permease family.</text>
</comment>
<evidence type="ECO:0000256" key="8">
    <source>
        <dbReference type="ARBA" id="ARBA00038436"/>
    </source>
</evidence>
<feature type="region of interest" description="Disordered" evidence="9">
    <location>
        <begin position="162"/>
        <end position="193"/>
    </location>
</feature>
<dbReference type="RefSeq" id="WP_183734038.1">
    <property type="nucleotide sequence ID" value="NZ_JACHID010000017.1"/>
</dbReference>
<dbReference type="Proteomes" id="UP000528322">
    <property type="component" value="Unassembled WGS sequence"/>
</dbReference>
<dbReference type="EMBL" id="JACHID010000017">
    <property type="protein sequence ID" value="MBB5022814.1"/>
    <property type="molecule type" value="Genomic_DNA"/>
</dbReference>
<evidence type="ECO:0000256" key="4">
    <source>
        <dbReference type="ARBA" id="ARBA00022519"/>
    </source>
</evidence>
<dbReference type="GO" id="GO:0015740">
    <property type="term" value="P:C4-dicarboxylate transport"/>
    <property type="evidence" value="ECO:0007669"/>
    <property type="project" value="TreeGrafter"/>
</dbReference>
<evidence type="ECO:0000256" key="9">
    <source>
        <dbReference type="SAM" id="MobiDB-lite"/>
    </source>
</evidence>
<sequence>MKKIMRAIDKALGQVEDWTLFTAVIVALLAAMANIVLRKTTDISFYWSDEVVRKVIFFTTFMGASAAIRRRSMIRIDAVPQLLPLLQKPLTVISHLTVIAFSACMMWLGTTMTLMVYDDPFARTSTLDIPEWYFYAVLPVVGGMMLIRTIIQALEDWMNFRSDDSSSPSGESSVADDSPASPSVINFKNPVQK</sequence>
<dbReference type="InterPro" id="IPR007387">
    <property type="entry name" value="TRAP_DctQ"/>
</dbReference>
<dbReference type="PANTHER" id="PTHR35011:SF2">
    <property type="entry name" value="2,3-DIKETO-L-GULONATE TRAP TRANSPORTER SMALL PERMEASE PROTEIN YIAM"/>
    <property type="match status" value="1"/>
</dbReference>
<protein>
    <submittedName>
        <fullName evidence="12">TRAP-type C4-dicarboxylate transport system permease small subunit</fullName>
    </submittedName>
</protein>
<reference evidence="12 13" key="1">
    <citation type="submission" date="2020-08" db="EMBL/GenBank/DDBJ databases">
        <title>Genomic Encyclopedia of Type Strains, Phase IV (KMG-IV): sequencing the most valuable type-strain genomes for metagenomic binning, comparative biology and taxonomic classification.</title>
        <authorList>
            <person name="Goeker M."/>
        </authorList>
    </citation>
    <scope>NUCLEOTIDE SEQUENCE [LARGE SCALE GENOMIC DNA]</scope>
    <source>
        <strain evidence="12 13">DSM 22071</strain>
    </source>
</reference>
<evidence type="ECO:0000256" key="3">
    <source>
        <dbReference type="ARBA" id="ARBA00022475"/>
    </source>
</evidence>
<feature type="transmembrane region" description="Helical" evidence="10">
    <location>
        <begin position="89"/>
        <end position="112"/>
    </location>
</feature>
<evidence type="ECO:0000256" key="1">
    <source>
        <dbReference type="ARBA" id="ARBA00004429"/>
    </source>
</evidence>
<dbReference type="AlphaFoldDB" id="A0A7W8DHU4"/>
<evidence type="ECO:0000313" key="12">
    <source>
        <dbReference type="EMBL" id="MBB5022814.1"/>
    </source>
</evidence>
<feature type="compositionally biased region" description="Low complexity" evidence="9">
    <location>
        <begin position="165"/>
        <end position="184"/>
    </location>
</feature>